<accession>A0ABN8J2L6</accession>
<name>A0ABN8J2L6_9NEOP</name>
<evidence type="ECO:0000313" key="2">
    <source>
        <dbReference type="EMBL" id="CAH2074941.1"/>
    </source>
</evidence>
<gene>
    <name evidence="2" type="ORF">IPOD504_LOCUS16354</name>
</gene>
<keyword evidence="1" id="KW-0732">Signal</keyword>
<reference evidence="2" key="1">
    <citation type="submission" date="2022-03" db="EMBL/GenBank/DDBJ databases">
        <authorList>
            <person name="Martin H S."/>
        </authorList>
    </citation>
    <scope>NUCLEOTIDE SEQUENCE</scope>
</reference>
<sequence length="80" mass="8233">MIAIVVCTVAALLALTSARPDSAGQPPLPGPGLSYGGIPYGSMSGNVADFFRKQTSPGARSLSHAGPGYDVNYAPIEQWL</sequence>
<evidence type="ECO:0000256" key="1">
    <source>
        <dbReference type="SAM" id="SignalP"/>
    </source>
</evidence>
<organism evidence="2 3">
    <name type="scientific">Iphiclides podalirius</name>
    <name type="common">scarce swallowtail</name>
    <dbReference type="NCBI Taxonomy" id="110791"/>
    <lineage>
        <taxon>Eukaryota</taxon>
        <taxon>Metazoa</taxon>
        <taxon>Ecdysozoa</taxon>
        <taxon>Arthropoda</taxon>
        <taxon>Hexapoda</taxon>
        <taxon>Insecta</taxon>
        <taxon>Pterygota</taxon>
        <taxon>Neoptera</taxon>
        <taxon>Endopterygota</taxon>
        <taxon>Lepidoptera</taxon>
        <taxon>Glossata</taxon>
        <taxon>Ditrysia</taxon>
        <taxon>Papilionoidea</taxon>
        <taxon>Papilionidae</taxon>
        <taxon>Papilioninae</taxon>
        <taxon>Iphiclides</taxon>
    </lineage>
</organism>
<proteinExistence type="predicted"/>
<dbReference type="Proteomes" id="UP000837857">
    <property type="component" value="Chromosome 8"/>
</dbReference>
<dbReference type="EMBL" id="OW152820">
    <property type="protein sequence ID" value="CAH2074941.1"/>
    <property type="molecule type" value="Genomic_DNA"/>
</dbReference>
<protein>
    <submittedName>
        <fullName evidence="2">Uncharacterized protein</fullName>
    </submittedName>
</protein>
<feature type="signal peptide" evidence="1">
    <location>
        <begin position="1"/>
        <end position="18"/>
    </location>
</feature>
<keyword evidence="3" id="KW-1185">Reference proteome</keyword>
<evidence type="ECO:0000313" key="3">
    <source>
        <dbReference type="Proteomes" id="UP000837857"/>
    </source>
</evidence>
<feature type="non-terminal residue" evidence="2">
    <location>
        <position position="80"/>
    </location>
</feature>
<feature type="chain" id="PRO_5047205211" evidence="1">
    <location>
        <begin position="19"/>
        <end position="80"/>
    </location>
</feature>